<dbReference type="Pfam" id="PF01753">
    <property type="entry name" value="zf-MYND"/>
    <property type="match status" value="1"/>
</dbReference>
<dbReference type="InterPro" id="IPR050869">
    <property type="entry name" value="H3K4_H4K5_MeTrfase"/>
</dbReference>
<sequence>MTSLLGPFPIQVFSDQQSGRYAVASKDIPAGSLVLRGKAFGIATTHTCRKECCSACFNAYTLTSSLPFSCPTCSSVYYCSQSCLQSHSPLHTQYECPRFKELNSIPSSTSAFDKLLASIDKTLESDPRTVSLGAGTTNDLSSLMESCYDRNDIMSMARWILNFCIRVEIECEFGPRPEDDVPSHKDYLELVPNDECLSPAERIQFHGLYHLFAGIKKEKGNMRKPFSQLFQEVFPSVQEFVTVINIRQCNGFGLWDGEAECMGNAVYPAASFFNHSCEKNLERELGMRRVGGDDSGADVGVIVESLDSLQLEESIGSEEERKKREIWKALDLQVGNVLYAKRDIKKGEWLTHSYVDGDLEREIRRKGLKDVYYFDCRCEKCERGE</sequence>
<dbReference type="Gene3D" id="2.170.270.10">
    <property type="entry name" value="SET domain"/>
    <property type="match status" value="2"/>
</dbReference>
<gene>
    <name evidence="5" type="ORF">BCR33DRAFT_718347</name>
</gene>
<keyword evidence="2" id="KW-0863">Zinc-finger</keyword>
<evidence type="ECO:0000313" key="5">
    <source>
        <dbReference type="EMBL" id="ORY42142.1"/>
    </source>
</evidence>
<dbReference type="PANTHER" id="PTHR12197:SF294">
    <property type="entry name" value="POTENTIAL PROTEIN LYSINE METHYLTRANSFERASE SET6"/>
    <property type="match status" value="1"/>
</dbReference>
<evidence type="ECO:0000256" key="2">
    <source>
        <dbReference type="ARBA" id="ARBA00022771"/>
    </source>
</evidence>
<accession>A0A1Y2C523</accession>
<dbReference type="PROSITE" id="PS50280">
    <property type="entry name" value="SET"/>
    <property type="match status" value="1"/>
</dbReference>
<keyword evidence="6" id="KW-1185">Reference proteome</keyword>
<reference evidence="5 6" key="1">
    <citation type="submission" date="2016-07" db="EMBL/GenBank/DDBJ databases">
        <title>Pervasive Adenine N6-methylation of Active Genes in Fungi.</title>
        <authorList>
            <consortium name="DOE Joint Genome Institute"/>
            <person name="Mondo S.J."/>
            <person name="Dannebaum R.O."/>
            <person name="Kuo R.C."/>
            <person name="Labutti K."/>
            <person name="Haridas S."/>
            <person name="Kuo A."/>
            <person name="Salamov A."/>
            <person name="Ahrendt S.R."/>
            <person name="Lipzen A."/>
            <person name="Sullivan W."/>
            <person name="Andreopoulos W.B."/>
            <person name="Clum A."/>
            <person name="Lindquist E."/>
            <person name="Daum C."/>
            <person name="Ramamoorthy G.K."/>
            <person name="Gryganskyi A."/>
            <person name="Culley D."/>
            <person name="Magnuson J.K."/>
            <person name="James T.Y."/>
            <person name="O'Malley M.A."/>
            <person name="Stajich J.E."/>
            <person name="Spatafora J.W."/>
            <person name="Visel A."/>
            <person name="Grigoriev I.V."/>
        </authorList>
    </citation>
    <scope>NUCLEOTIDE SEQUENCE [LARGE SCALE GENOMIC DNA]</scope>
    <source>
        <strain evidence="5 6">JEL800</strain>
    </source>
</reference>
<dbReference type="Gene3D" id="6.10.140.2220">
    <property type="match status" value="1"/>
</dbReference>
<dbReference type="STRING" id="329046.A0A1Y2C523"/>
<comment type="caution">
    <text evidence="5">The sequence shown here is derived from an EMBL/GenBank/DDBJ whole genome shotgun (WGS) entry which is preliminary data.</text>
</comment>
<dbReference type="InterPro" id="IPR001214">
    <property type="entry name" value="SET_dom"/>
</dbReference>
<evidence type="ECO:0000256" key="1">
    <source>
        <dbReference type="ARBA" id="ARBA00022723"/>
    </source>
</evidence>
<protein>
    <submittedName>
        <fullName evidence="5">SET domain-containing protein</fullName>
    </submittedName>
</protein>
<dbReference type="GO" id="GO:0005634">
    <property type="term" value="C:nucleus"/>
    <property type="evidence" value="ECO:0007669"/>
    <property type="project" value="TreeGrafter"/>
</dbReference>
<proteinExistence type="predicted"/>
<evidence type="ECO:0000313" key="6">
    <source>
        <dbReference type="Proteomes" id="UP000193642"/>
    </source>
</evidence>
<dbReference type="PANTHER" id="PTHR12197">
    <property type="entry name" value="HISTONE-LYSINE N-METHYLTRANSFERASE SMYD"/>
    <property type="match status" value="1"/>
</dbReference>
<name>A0A1Y2C523_9FUNG</name>
<dbReference type="CDD" id="cd20071">
    <property type="entry name" value="SET_SMYD"/>
    <property type="match status" value="1"/>
</dbReference>
<feature type="domain" description="SET" evidence="4">
    <location>
        <begin position="8"/>
        <end position="355"/>
    </location>
</feature>
<dbReference type="OrthoDB" id="5945798at2759"/>
<evidence type="ECO:0000256" key="3">
    <source>
        <dbReference type="ARBA" id="ARBA00022833"/>
    </source>
</evidence>
<dbReference type="Gene3D" id="1.10.220.160">
    <property type="match status" value="1"/>
</dbReference>
<dbReference type="AlphaFoldDB" id="A0A1Y2C523"/>
<dbReference type="GO" id="GO:0008270">
    <property type="term" value="F:zinc ion binding"/>
    <property type="evidence" value="ECO:0007669"/>
    <property type="project" value="UniProtKB-KW"/>
</dbReference>
<evidence type="ECO:0000259" key="4">
    <source>
        <dbReference type="PROSITE" id="PS50280"/>
    </source>
</evidence>
<keyword evidence="3" id="KW-0862">Zinc</keyword>
<organism evidence="5 6">
    <name type="scientific">Rhizoclosmatium globosum</name>
    <dbReference type="NCBI Taxonomy" id="329046"/>
    <lineage>
        <taxon>Eukaryota</taxon>
        <taxon>Fungi</taxon>
        <taxon>Fungi incertae sedis</taxon>
        <taxon>Chytridiomycota</taxon>
        <taxon>Chytridiomycota incertae sedis</taxon>
        <taxon>Chytridiomycetes</taxon>
        <taxon>Chytridiales</taxon>
        <taxon>Chytriomycetaceae</taxon>
        <taxon>Rhizoclosmatium</taxon>
    </lineage>
</organism>
<dbReference type="EMBL" id="MCGO01000029">
    <property type="protein sequence ID" value="ORY42142.1"/>
    <property type="molecule type" value="Genomic_DNA"/>
</dbReference>
<dbReference type="InterPro" id="IPR046341">
    <property type="entry name" value="SET_dom_sf"/>
</dbReference>
<dbReference type="Proteomes" id="UP000193642">
    <property type="component" value="Unassembled WGS sequence"/>
</dbReference>
<keyword evidence="1" id="KW-0479">Metal-binding</keyword>
<dbReference type="SUPFAM" id="SSF82199">
    <property type="entry name" value="SET domain"/>
    <property type="match status" value="1"/>
</dbReference>
<dbReference type="InterPro" id="IPR002893">
    <property type="entry name" value="Znf_MYND"/>
</dbReference>